<dbReference type="InterPro" id="IPR001387">
    <property type="entry name" value="Cro/C1-type_HTH"/>
</dbReference>
<sequence>MGKTLQDLCRDAKDRQNLTIQDLADMTDISASTISNFFSVSSKEPSVYKMGLICAALGVSMDEYFGIEKEVTTEDKLAQANEKLAHQKQIHDADVQIAHLEGGMEQMAKTINYHRKKSRDTKFAIYGLTFLCAIFMAVIVGYIFFDYRIPHQGLIQGGEASIFAWIVFLLLAVGIGFFAAILMMYFRYAKKYTLSPDKGGDEQ</sequence>
<name>A0A8S5V553_9CAUD</name>
<keyword evidence="1" id="KW-0472">Membrane</keyword>
<feature type="transmembrane region" description="Helical" evidence="1">
    <location>
        <begin position="123"/>
        <end position="145"/>
    </location>
</feature>
<dbReference type="GO" id="GO:0003677">
    <property type="term" value="F:DNA binding"/>
    <property type="evidence" value="ECO:0007669"/>
    <property type="project" value="InterPro"/>
</dbReference>
<keyword evidence="1" id="KW-0812">Transmembrane</keyword>
<evidence type="ECO:0000259" key="2">
    <source>
        <dbReference type="PROSITE" id="PS50943"/>
    </source>
</evidence>
<evidence type="ECO:0000256" key="1">
    <source>
        <dbReference type="SAM" id="Phobius"/>
    </source>
</evidence>
<dbReference type="SUPFAM" id="SSF47413">
    <property type="entry name" value="lambda repressor-like DNA-binding domains"/>
    <property type="match status" value="1"/>
</dbReference>
<dbReference type="PROSITE" id="PS50943">
    <property type="entry name" value="HTH_CROC1"/>
    <property type="match status" value="1"/>
</dbReference>
<feature type="domain" description="HTH cro/C1-type" evidence="2">
    <location>
        <begin position="10"/>
        <end position="64"/>
    </location>
</feature>
<keyword evidence="1" id="KW-1133">Transmembrane helix</keyword>
<dbReference type="InterPro" id="IPR010982">
    <property type="entry name" value="Lambda_DNA-bd_dom_sf"/>
</dbReference>
<reference evidence="3" key="1">
    <citation type="journal article" date="2021" name="Proc. Natl. Acad. Sci. U.S.A.">
        <title>A Catalog of Tens of Thousands of Viruses from Human Metagenomes Reveals Hidden Associations with Chronic Diseases.</title>
        <authorList>
            <person name="Tisza M.J."/>
            <person name="Buck C.B."/>
        </authorList>
    </citation>
    <scope>NUCLEOTIDE SEQUENCE</scope>
    <source>
        <strain evidence="3">Ctjsp22</strain>
    </source>
</reference>
<accession>A0A8S5V553</accession>
<dbReference type="Pfam" id="PF01381">
    <property type="entry name" value="HTH_3"/>
    <property type="match status" value="1"/>
</dbReference>
<feature type="transmembrane region" description="Helical" evidence="1">
    <location>
        <begin position="165"/>
        <end position="186"/>
    </location>
</feature>
<organism evidence="3">
    <name type="scientific">Siphoviridae sp. ctjsp22</name>
    <dbReference type="NCBI Taxonomy" id="2825636"/>
    <lineage>
        <taxon>Viruses</taxon>
        <taxon>Duplodnaviria</taxon>
        <taxon>Heunggongvirae</taxon>
        <taxon>Uroviricota</taxon>
        <taxon>Caudoviricetes</taxon>
    </lineage>
</organism>
<dbReference type="CDD" id="cd00093">
    <property type="entry name" value="HTH_XRE"/>
    <property type="match status" value="1"/>
</dbReference>
<dbReference type="Gene3D" id="1.10.260.40">
    <property type="entry name" value="lambda repressor-like DNA-binding domains"/>
    <property type="match status" value="1"/>
</dbReference>
<dbReference type="EMBL" id="BK016198">
    <property type="protein sequence ID" value="DAG01747.1"/>
    <property type="molecule type" value="Genomic_DNA"/>
</dbReference>
<evidence type="ECO:0000313" key="3">
    <source>
        <dbReference type="EMBL" id="DAG01747.1"/>
    </source>
</evidence>
<proteinExistence type="predicted"/>
<protein>
    <submittedName>
        <fullName evidence="3">Helix-turn-helix protein</fullName>
    </submittedName>
</protein>
<dbReference type="SMART" id="SM00530">
    <property type="entry name" value="HTH_XRE"/>
    <property type="match status" value="1"/>
</dbReference>